<evidence type="ECO:0000256" key="3">
    <source>
        <dbReference type="ARBA" id="ARBA00022722"/>
    </source>
</evidence>
<dbReference type="Gene3D" id="3.40.50.1010">
    <property type="entry name" value="5'-nuclease"/>
    <property type="match status" value="1"/>
</dbReference>
<dbReference type="GO" id="GO:0004540">
    <property type="term" value="F:RNA nuclease activity"/>
    <property type="evidence" value="ECO:0007669"/>
    <property type="project" value="InterPro"/>
</dbReference>
<dbReference type="InterPro" id="IPR029060">
    <property type="entry name" value="PIN-like_dom_sf"/>
</dbReference>
<keyword evidence="2 8" id="KW-1277">Toxin-antitoxin system</keyword>
<comment type="caution">
    <text evidence="10">The sequence shown here is derived from an EMBL/GenBank/DDBJ whole genome shotgun (WGS) entry which is preliminary data.</text>
</comment>
<dbReference type="GO" id="GO:0000287">
    <property type="term" value="F:magnesium ion binding"/>
    <property type="evidence" value="ECO:0007669"/>
    <property type="project" value="UniProtKB-UniRule"/>
</dbReference>
<dbReference type="AlphaFoldDB" id="A0AA91DB92"/>
<keyword evidence="10" id="KW-0238">DNA-binding</keyword>
<keyword evidence="3 8" id="KW-0540">Nuclease</keyword>
<gene>
    <name evidence="8" type="primary">vapC</name>
    <name evidence="10" type="ORF">A1356_16180</name>
</gene>
<dbReference type="GO" id="GO:0090729">
    <property type="term" value="F:toxin activity"/>
    <property type="evidence" value="ECO:0007669"/>
    <property type="project" value="UniProtKB-KW"/>
</dbReference>
<reference evidence="10 11" key="1">
    <citation type="submission" date="2016-03" db="EMBL/GenBank/DDBJ databases">
        <authorList>
            <person name="Heylen K."/>
            <person name="De Vos P."/>
            <person name="Vekeman B."/>
        </authorList>
    </citation>
    <scope>NUCLEOTIDE SEQUENCE [LARGE SCALE GENOMIC DNA]</scope>
    <source>
        <strain evidence="10 11">R-49807</strain>
    </source>
</reference>
<dbReference type="Proteomes" id="UP000077734">
    <property type="component" value="Unassembled WGS sequence"/>
</dbReference>
<name>A0AA91DB92_9GAMM</name>
<evidence type="ECO:0000256" key="1">
    <source>
        <dbReference type="ARBA" id="ARBA00001946"/>
    </source>
</evidence>
<evidence type="ECO:0000313" key="11">
    <source>
        <dbReference type="Proteomes" id="UP000077734"/>
    </source>
</evidence>
<evidence type="ECO:0000256" key="7">
    <source>
        <dbReference type="ARBA" id="ARBA00038093"/>
    </source>
</evidence>
<keyword evidence="6 8" id="KW-0460">Magnesium</keyword>
<evidence type="ECO:0000256" key="2">
    <source>
        <dbReference type="ARBA" id="ARBA00022649"/>
    </source>
</evidence>
<keyword evidence="5 8" id="KW-0378">Hydrolase</keyword>
<comment type="similarity">
    <text evidence="7 8">Belongs to the PINc/VapC protein family.</text>
</comment>
<proteinExistence type="inferred from homology"/>
<organism evidence="10 11">
    <name type="scientific">Methylomonas koyamae</name>
    <dbReference type="NCBI Taxonomy" id="702114"/>
    <lineage>
        <taxon>Bacteria</taxon>
        <taxon>Pseudomonadati</taxon>
        <taxon>Pseudomonadota</taxon>
        <taxon>Gammaproteobacteria</taxon>
        <taxon>Methylococcales</taxon>
        <taxon>Methylococcaceae</taxon>
        <taxon>Methylomonas</taxon>
    </lineage>
</organism>
<keyword evidence="11" id="KW-1185">Reference proteome</keyword>
<evidence type="ECO:0000256" key="8">
    <source>
        <dbReference type="HAMAP-Rule" id="MF_00265"/>
    </source>
</evidence>
<dbReference type="GO" id="GO:0016787">
    <property type="term" value="F:hydrolase activity"/>
    <property type="evidence" value="ECO:0007669"/>
    <property type="project" value="UniProtKB-KW"/>
</dbReference>
<comment type="cofactor">
    <cofactor evidence="1 8">
        <name>Mg(2+)</name>
        <dbReference type="ChEBI" id="CHEBI:18420"/>
    </cofactor>
</comment>
<dbReference type="EC" id="3.1.-.-" evidence="8"/>
<feature type="domain" description="PIN" evidence="9">
    <location>
        <begin position="6"/>
        <end position="114"/>
    </location>
</feature>
<dbReference type="PANTHER" id="PTHR33653:SF1">
    <property type="entry name" value="RIBONUCLEASE VAPC2"/>
    <property type="match status" value="1"/>
</dbReference>
<dbReference type="EMBL" id="LUUL01000093">
    <property type="protein sequence ID" value="OAI24218.1"/>
    <property type="molecule type" value="Genomic_DNA"/>
</dbReference>
<dbReference type="GO" id="GO:0003677">
    <property type="term" value="F:DNA binding"/>
    <property type="evidence" value="ECO:0007669"/>
    <property type="project" value="UniProtKB-KW"/>
</dbReference>
<dbReference type="Pfam" id="PF01850">
    <property type="entry name" value="PIN"/>
    <property type="match status" value="1"/>
</dbReference>
<dbReference type="CDD" id="cd18738">
    <property type="entry name" value="PIN_VapC4-5_FitB-like"/>
    <property type="match status" value="1"/>
</dbReference>
<evidence type="ECO:0000256" key="4">
    <source>
        <dbReference type="ARBA" id="ARBA00022723"/>
    </source>
</evidence>
<protein>
    <recommendedName>
        <fullName evidence="8">Ribonuclease VapC</fullName>
        <shortName evidence="8">RNase VapC</shortName>
        <ecNumber evidence="8">3.1.-.-</ecNumber>
    </recommendedName>
    <alternativeName>
        <fullName evidence="8">Toxin VapC</fullName>
    </alternativeName>
</protein>
<dbReference type="RefSeq" id="WP_064023800.1">
    <property type="nucleotide sequence ID" value="NZ_LUUL01000093.1"/>
</dbReference>
<dbReference type="InterPro" id="IPR002716">
    <property type="entry name" value="PIN_dom"/>
</dbReference>
<sequence length="117" mass="12827">MNGLSYLLDTNIIIGLLIGNPDAIARLAGIDSPSCAYSAITRMELLSFPDLTDVEAAFIRQLLEPMTYLAVSRAIEDSTIEFRQFHRVKLPDAIIAATAQTHGLQLLTLDKKLAARL</sequence>
<dbReference type="InterPro" id="IPR050556">
    <property type="entry name" value="Type_II_TA_system_RNase"/>
</dbReference>
<feature type="binding site" evidence="8">
    <location>
        <position position="92"/>
    </location>
    <ligand>
        <name>Mg(2+)</name>
        <dbReference type="ChEBI" id="CHEBI:18420"/>
    </ligand>
</feature>
<accession>A0AA91DB92</accession>
<keyword evidence="4 8" id="KW-0479">Metal-binding</keyword>
<feature type="binding site" evidence="8">
    <location>
        <position position="9"/>
    </location>
    <ligand>
        <name>Mg(2+)</name>
        <dbReference type="ChEBI" id="CHEBI:18420"/>
    </ligand>
</feature>
<keyword evidence="8" id="KW-0800">Toxin</keyword>
<evidence type="ECO:0000256" key="5">
    <source>
        <dbReference type="ARBA" id="ARBA00022801"/>
    </source>
</evidence>
<dbReference type="InterPro" id="IPR022907">
    <property type="entry name" value="VapC_family"/>
</dbReference>
<evidence type="ECO:0000259" key="9">
    <source>
        <dbReference type="Pfam" id="PF01850"/>
    </source>
</evidence>
<dbReference type="HAMAP" id="MF_00265">
    <property type="entry name" value="VapC_Nob1"/>
    <property type="match status" value="1"/>
</dbReference>
<evidence type="ECO:0000256" key="6">
    <source>
        <dbReference type="ARBA" id="ARBA00022842"/>
    </source>
</evidence>
<comment type="function">
    <text evidence="8">Toxic component of a toxin-antitoxin (TA) system. An RNase.</text>
</comment>
<evidence type="ECO:0000313" key="10">
    <source>
        <dbReference type="EMBL" id="OAI24218.1"/>
    </source>
</evidence>
<dbReference type="PANTHER" id="PTHR33653">
    <property type="entry name" value="RIBONUCLEASE VAPC2"/>
    <property type="match status" value="1"/>
</dbReference>
<dbReference type="SUPFAM" id="SSF88723">
    <property type="entry name" value="PIN domain-like"/>
    <property type="match status" value="1"/>
</dbReference>